<accession>A0A2P5BZF0</accession>
<keyword evidence="2" id="KW-1185">Reference proteome</keyword>
<sequence>MILQHCTAGQMLFAAAEWQRYAQMTFFPTFLHVGPTMRKVMMWHGRMLTLQGNLVDQVPRGGSAGGL</sequence>
<evidence type="ECO:0000313" key="1">
    <source>
        <dbReference type="EMBL" id="PON54125.1"/>
    </source>
</evidence>
<dbReference type="AlphaFoldDB" id="A0A2P5BZF0"/>
<reference evidence="2" key="1">
    <citation type="submission" date="2016-06" db="EMBL/GenBank/DDBJ databases">
        <title>Parallel loss of symbiosis genes in relatives of nitrogen-fixing non-legume Parasponia.</title>
        <authorList>
            <person name="Van Velzen R."/>
            <person name="Holmer R."/>
            <person name="Bu F."/>
            <person name="Rutten L."/>
            <person name="Van Zeijl A."/>
            <person name="Liu W."/>
            <person name="Santuari L."/>
            <person name="Cao Q."/>
            <person name="Sharma T."/>
            <person name="Shen D."/>
            <person name="Roswanjaya Y."/>
            <person name="Wardhani T."/>
            <person name="Kalhor M.S."/>
            <person name="Jansen J."/>
            <person name="Van den Hoogen J."/>
            <person name="Gungor B."/>
            <person name="Hartog M."/>
            <person name="Hontelez J."/>
            <person name="Verver J."/>
            <person name="Yang W.-C."/>
            <person name="Schijlen E."/>
            <person name="Repin R."/>
            <person name="Schilthuizen M."/>
            <person name="Schranz E."/>
            <person name="Heidstra R."/>
            <person name="Miyata K."/>
            <person name="Fedorova E."/>
            <person name="Kohlen W."/>
            <person name="Bisseling T."/>
            <person name="Smit S."/>
            <person name="Geurts R."/>
        </authorList>
    </citation>
    <scope>NUCLEOTIDE SEQUENCE [LARGE SCALE GENOMIC DNA]</scope>
    <source>
        <strain evidence="2">cv. WU1-14</strain>
    </source>
</reference>
<dbReference type="OrthoDB" id="10414748at2759"/>
<dbReference type="Proteomes" id="UP000237105">
    <property type="component" value="Unassembled WGS sequence"/>
</dbReference>
<proteinExistence type="predicted"/>
<comment type="caution">
    <text evidence="1">The sequence shown here is derived from an EMBL/GenBank/DDBJ whole genome shotgun (WGS) entry which is preliminary data.</text>
</comment>
<evidence type="ECO:0000313" key="2">
    <source>
        <dbReference type="Proteomes" id="UP000237105"/>
    </source>
</evidence>
<dbReference type="EMBL" id="JXTB01000198">
    <property type="protein sequence ID" value="PON54125.1"/>
    <property type="molecule type" value="Genomic_DNA"/>
</dbReference>
<protein>
    <submittedName>
        <fullName evidence="1">Uncharacterized protein</fullName>
    </submittedName>
</protein>
<name>A0A2P5BZF0_PARAD</name>
<organism evidence="1 2">
    <name type="scientific">Parasponia andersonii</name>
    <name type="common">Sponia andersonii</name>
    <dbReference type="NCBI Taxonomy" id="3476"/>
    <lineage>
        <taxon>Eukaryota</taxon>
        <taxon>Viridiplantae</taxon>
        <taxon>Streptophyta</taxon>
        <taxon>Embryophyta</taxon>
        <taxon>Tracheophyta</taxon>
        <taxon>Spermatophyta</taxon>
        <taxon>Magnoliopsida</taxon>
        <taxon>eudicotyledons</taxon>
        <taxon>Gunneridae</taxon>
        <taxon>Pentapetalae</taxon>
        <taxon>rosids</taxon>
        <taxon>fabids</taxon>
        <taxon>Rosales</taxon>
        <taxon>Cannabaceae</taxon>
        <taxon>Parasponia</taxon>
    </lineage>
</organism>
<gene>
    <name evidence="1" type="ORF">PanWU01x14_196740</name>
</gene>